<feature type="region of interest" description="Disordered" evidence="1">
    <location>
        <begin position="1"/>
        <end position="22"/>
    </location>
</feature>
<evidence type="ECO:0000256" key="1">
    <source>
        <dbReference type="SAM" id="MobiDB-lite"/>
    </source>
</evidence>
<comment type="caution">
    <text evidence="2">The sequence shown here is derived from an EMBL/GenBank/DDBJ whole genome shotgun (WGS) entry which is preliminary data.</text>
</comment>
<reference evidence="2" key="2">
    <citation type="submission" date="2020-09" db="EMBL/GenBank/DDBJ databases">
        <authorList>
            <person name="Sun Q."/>
            <person name="Zhou Y."/>
        </authorList>
    </citation>
    <scope>NUCLEOTIDE SEQUENCE</scope>
    <source>
        <strain evidence="2">CGMCC 1.14984</strain>
    </source>
</reference>
<dbReference type="Proteomes" id="UP000621856">
    <property type="component" value="Unassembled WGS sequence"/>
</dbReference>
<evidence type="ECO:0000313" key="2">
    <source>
        <dbReference type="EMBL" id="GGH99981.1"/>
    </source>
</evidence>
<organism evidence="2 3">
    <name type="scientific">Aquisalinus luteolus</name>
    <dbReference type="NCBI Taxonomy" id="1566827"/>
    <lineage>
        <taxon>Bacteria</taxon>
        <taxon>Pseudomonadati</taxon>
        <taxon>Pseudomonadota</taxon>
        <taxon>Alphaproteobacteria</taxon>
        <taxon>Parvularculales</taxon>
        <taxon>Parvularculaceae</taxon>
        <taxon>Aquisalinus</taxon>
    </lineage>
</organism>
<accession>A0A8J3A8L9</accession>
<proteinExistence type="predicted"/>
<name>A0A8J3A8L9_9PROT</name>
<evidence type="ECO:0000313" key="3">
    <source>
        <dbReference type="Proteomes" id="UP000621856"/>
    </source>
</evidence>
<sequence length="56" mass="6106">MAKAPKSTPETGDRVVLRGRGNTGTLSSVNANLWARVDWDDDGPKFCHLHELAKAD</sequence>
<gene>
    <name evidence="2" type="ORF">GCM10011355_27200</name>
</gene>
<dbReference type="EMBL" id="BMGZ01000003">
    <property type="protein sequence ID" value="GGH99981.1"/>
    <property type="molecule type" value="Genomic_DNA"/>
</dbReference>
<protein>
    <submittedName>
        <fullName evidence="2">Uncharacterized protein</fullName>
    </submittedName>
</protein>
<reference evidence="2" key="1">
    <citation type="journal article" date="2014" name="Int. J. Syst. Evol. Microbiol.">
        <title>Complete genome sequence of Corynebacterium casei LMG S-19264T (=DSM 44701T), isolated from a smear-ripened cheese.</title>
        <authorList>
            <consortium name="US DOE Joint Genome Institute (JGI-PGF)"/>
            <person name="Walter F."/>
            <person name="Albersmeier A."/>
            <person name="Kalinowski J."/>
            <person name="Ruckert C."/>
        </authorList>
    </citation>
    <scope>NUCLEOTIDE SEQUENCE</scope>
    <source>
        <strain evidence="2">CGMCC 1.14984</strain>
    </source>
</reference>
<dbReference type="AlphaFoldDB" id="A0A8J3A8L9"/>